<sequence>MNIRHENAGFVDKTAQASDSRERRVSSAVFQWATGIAPASAGRVVLCATQDGLTHGLELGNDTDTFLVPSLADSPATTVPDRVLTFDGQFDDPGDVMHIGRGYEIELQDYLAVPFVPVTRPTVVSCLTSSAWSAFIEDAEEALATGVFIPQLASHSVVIADRSVIDAAIDGTGVAINRLTIDAHGEMRYRLGGPVVGAAGSIASGDHARTAEILARHDPGEAVHRAVSACCCAGTTTASSTASGGRFG</sequence>
<evidence type="ECO:0000313" key="1">
    <source>
        <dbReference type="EMBL" id="KIC57347.1"/>
    </source>
</evidence>
<comment type="caution">
    <text evidence="1">The sequence shown here is derived from an EMBL/GenBank/DDBJ whole genome shotgun (WGS) entry which is preliminary data.</text>
</comment>
<name>A0A0B4CLJ1_9MICO</name>
<dbReference type="AlphaFoldDB" id="A0A0B4CLJ1"/>
<gene>
    <name evidence="1" type="ORF">RM52_09990</name>
</gene>
<protein>
    <submittedName>
        <fullName evidence="1">Uncharacterized protein</fullName>
    </submittedName>
</protein>
<accession>A0A0B4CLJ1</accession>
<dbReference type="EMBL" id="JWSZ01000012">
    <property type="protein sequence ID" value="KIC57347.1"/>
    <property type="molecule type" value="Genomic_DNA"/>
</dbReference>
<proteinExistence type="predicted"/>
<organism evidence="1 2">
    <name type="scientific">Microbacterium hominis</name>
    <dbReference type="NCBI Taxonomy" id="162426"/>
    <lineage>
        <taxon>Bacteria</taxon>
        <taxon>Bacillati</taxon>
        <taxon>Actinomycetota</taxon>
        <taxon>Actinomycetes</taxon>
        <taxon>Micrococcales</taxon>
        <taxon>Microbacteriaceae</taxon>
        <taxon>Microbacterium</taxon>
    </lineage>
</organism>
<evidence type="ECO:0000313" key="2">
    <source>
        <dbReference type="Proteomes" id="UP000031202"/>
    </source>
</evidence>
<reference evidence="1 2" key="1">
    <citation type="submission" date="2014-12" db="EMBL/GenBank/DDBJ databases">
        <title>Genome sequencing of Microbacterium hominis TPW29.</title>
        <authorList>
            <person name="Tan P.W."/>
            <person name="Chan K.-G."/>
        </authorList>
    </citation>
    <scope>NUCLEOTIDE SEQUENCE [LARGE SCALE GENOMIC DNA]</scope>
    <source>
        <strain evidence="1 2">TPW29</strain>
    </source>
</reference>
<dbReference type="Proteomes" id="UP000031202">
    <property type="component" value="Unassembled WGS sequence"/>
</dbReference>